<protein>
    <submittedName>
        <fullName evidence="1">Rna-directed dna polymerase from mobile element jockey-like</fullName>
    </submittedName>
</protein>
<evidence type="ECO:0000313" key="2">
    <source>
        <dbReference type="Proteomes" id="UP000233556"/>
    </source>
</evidence>
<keyword evidence="2" id="KW-1185">Reference proteome</keyword>
<dbReference type="Proteomes" id="UP000233556">
    <property type="component" value="Unassembled WGS sequence"/>
</dbReference>
<dbReference type="GO" id="GO:0003964">
    <property type="term" value="F:RNA-directed DNA polymerase activity"/>
    <property type="evidence" value="ECO:0007669"/>
    <property type="project" value="UniProtKB-KW"/>
</dbReference>
<sequence length="171" mass="19206">MEDPDNYWPVSLTTVPSKIVEQILLETAKEHGKQRVPLNIFVGDIDSGIECTLSKFADNTKLYGTVDTLEGRDAIQRFVKWACANLTKFKQAKCKVQQMGQGNPKDKHRLGGEWIGNSPEVKDLGLLADEKSNMTRQCVLAAEKTNSMLGCIKRSVTSYRGVINFTRKREK</sequence>
<keyword evidence="1" id="KW-0548">Nucleotidyltransferase</keyword>
<keyword evidence="1" id="KW-0695">RNA-directed DNA polymerase</keyword>
<name>A0A2I0TZD5_LIMLA</name>
<organism evidence="1 2">
    <name type="scientific">Limosa lapponica baueri</name>
    <dbReference type="NCBI Taxonomy" id="1758121"/>
    <lineage>
        <taxon>Eukaryota</taxon>
        <taxon>Metazoa</taxon>
        <taxon>Chordata</taxon>
        <taxon>Craniata</taxon>
        <taxon>Vertebrata</taxon>
        <taxon>Euteleostomi</taxon>
        <taxon>Archelosauria</taxon>
        <taxon>Archosauria</taxon>
        <taxon>Dinosauria</taxon>
        <taxon>Saurischia</taxon>
        <taxon>Theropoda</taxon>
        <taxon>Coelurosauria</taxon>
        <taxon>Aves</taxon>
        <taxon>Neognathae</taxon>
        <taxon>Neoaves</taxon>
        <taxon>Charadriiformes</taxon>
        <taxon>Scolopacidae</taxon>
        <taxon>Limosa</taxon>
    </lineage>
</organism>
<dbReference type="EMBL" id="KZ506559">
    <property type="protein sequence ID" value="PKU39145.1"/>
    <property type="molecule type" value="Genomic_DNA"/>
</dbReference>
<dbReference type="PRINTS" id="PR01345">
    <property type="entry name" value="CERVTRCPTASE"/>
</dbReference>
<dbReference type="OrthoDB" id="410381at2759"/>
<gene>
    <name evidence="1" type="ORF">llap_10555</name>
</gene>
<keyword evidence="1" id="KW-0808">Transferase</keyword>
<evidence type="ECO:0000313" key="1">
    <source>
        <dbReference type="EMBL" id="PKU39145.1"/>
    </source>
</evidence>
<proteinExistence type="predicted"/>
<reference evidence="2" key="1">
    <citation type="submission" date="2017-11" db="EMBL/GenBank/DDBJ databases">
        <authorList>
            <person name="Lima N.C."/>
            <person name="Parody-Merino A.M."/>
            <person name="Battley P.F."/>
            <person name="Fidler A.E."/>
            <person name="Prosdocimi F."/>
        </authorList>
    </citation>
    <scope>NUCLEOTIDE SEQUENCE [LARGE SCALE GENOMIC DNA]</scope>
</reference>
<accession>A0A2I0TZD5</accession>
<dbReference type="AlphaFoldDB" id="A0A2I0TZD5"/>
<reference evidence="2" key="2">
    <citation type="submission" date="2017-12" db="EMBL/GenBank/DDBJ databases">
        <title>Genome sequence of the Bar-tailed Godwit (Limosa lapponica baueri).</title>
        <authorList>
            <person name="Lima N.C.B."/>
            <person name="Parody-Merino A.M."/>
            <person name="Battley P.F."/>
            <person name="Fidler A.E."/>
            <person name="Prosdocimi F."/>
        </authorList>
    </citation>
    <scope>NUCLEOTIDE SEQUENCE [LARGE SCALE GENOMIC DNA]</scope>
</reference>
<dbReference type="PANTHER" id="PTHR33332">
    <property type="entry name" value="REVERSE TRANSCRIPTASE DOMAIN-CONTAINING PROTEIN"/>
    <property type="match status" value="1"/>
</dbReference>